<dbReference type="GO" id="GO:0030153">
    <property type="term" value="P:bacteriocin immunity"/>
    <property type="evidence" value="ECO:0007669"/>
    <property type="project" value="UniProtKB-KW"/>
</dbReference>
<keyword evidence="2" id="KW-0079">Bacteriocin immunity</keyword>
<name>A0A5R8ZC65_9PSED</name>
<dbReference type="Pfam" id="PF01320">
    <property type="entry name" value="Colicin_Pyocin"/>
    <property type="match status" value="1"/>
</dbReference>
<dbReference type="InterPro" id="IPR000290">
    <property type="entry name" value="Colicin_pyocin"/>
</dbReference>
<gene>
    <name evidence="3" type="ORF">FEM01_07515</name>
</gene>
<organism evidence="3 4">
    <name type="scientific">Pseudomonas mosselii</name>
    <dbReference type="NCBI Taxonomy" id="78327"/>
    <lineage>
        <taxon>Bacteria</taxon>
        <taxon>Pseudomonadati</taxon>
        <taxon>Pseudomonadota</taxon>
        <taxon>Gammaproteobacteria</taxon>
        <taxon>Pseudomonadales</taxon>
        <taxon>Pseudomonadaceae</taxon>
        <taxon>Pseudomonas</taxon>
    </lineage>
</organism>
<dbReference type="SUPFAM" id="SSF47345">
    <property type="entry name" value="Colicin E immunity proteins"/>
    <property type="match status" value="1"/>
</dbReference>
<dbReference type="RefSeq" id="WP_138218805.1">
    <property type="nucleotide sequence ID" value="NZ_VAUO01000002.1"/>
</dbReference>
<protein>
    <submittedName>
        <fullName evidence="3">Bacteriocin immunity protein</fullName>
    </submittedName>
</protein>
<evidence type="ECO:0000256" key="2">
    <source>
        <dbReference type="ARBA" id="ARBA00023025"/>
    </source>
</evidence>
<sequence>MRSTISDYTEGEFLEFLKGIYYVDAQLYPTEKLHTRALLEFERLVEHPLGADLICFPTKNGIKDSPEEFIRVIKEWRAEQGLPGFRNA</sequence>
<dbReference type="GO" id="GO:0015643">
    <property type="term" value="F:toxic substance binding"/>
    <property type="evidence" value="ECO:0007669"/>
    <property type="project" value="InterPro"/>
</dbReference>
<proteinExistence type="inferred from homology"/>
<dbReference type="InterPro" id="IPR035900">
    <property type="entry name" value="Colicin_E_sf"/>
</dbReference>
<accession>A0A5R8ZC65</accession>
<evidence type="ECO:0000256" key="1">
    <source>
        <dbReference type="ARBA" id="ARBA00009346"/>
    </source>
</evidence>
<dbReference type="Proteomes" id="UP000309819">
    <property type="component" value="Unassembled WGS sequence"/>
</dbReference>
<dbReference type="CDD" id="cd16363">
    <property type="entry name" value="Col_Im_like"/>
    <property type="match status" value="1"/>
</dbReference>
<dbReference type="AlphaFoldDB" id="A0A5R8ZC65"/>
<dbReference type="EMBL" id="VAUO01000002">
    <property type="protein sequence ID" value="TLP63331.1"/>
    <property type="molecule type" value="Genomic_DNA"/>
</dbReference>
<comment type="similarity">
    <text evidence="1">Belongs to the colicins ColE2/ColE8/ColE9 and pyocins S1/S2 family.</text>
</comment>
<dbReference type="Gene3D" id="1.10.1200.20">
    <property type="entry name" value="Colicin E immunity protein"/>
    <property type="match status" value="1"/>
</dbReference>
<dbReference type="OrthoDB" id="6810874at2"/>
<comment type="caution">
    <text evidence="3">The sequence shown here is derived from an EMBL/GenBank/DDBJ whole genome shotgun (WGS) entry which is preliminary data.</text>
</comment>
<evidence type="ECO:0000313" key="3">
    <source>
        <dbReference type="EMBL" id="TLP63331.1"/>
    </source>
</evidence>
<keyword evidence="4" id="KW-1185">Reference proteome</keyword>
<dbReference type="PRINTS" id="PR01299">
    <property type="entry name" value="PYOCIN"/>
</dbReference>
<reference evidence="3 4" key="1">
    <citation type="submission" date="2019-05" db="EMBL/GenBank/DDBJ databases">
        <title>Pseudomonas sp. SC006 isolated from lettuce that can produce HBGAs.</title>
        <authorList>
            <person name="Wang D."/>
            <person name="Liao N."/>
            <person name="Liu D."/>
            <person name="Zhang Z."/>
            <person name="Zou S."/>
        </authorList>
    </citation>
    <scope>NUCLEOTIDE SEQUENCE [LARGE SCALE GENOMIC DNA]</scope>
    <source>
        <strain evidence="3 4">SC006</strain>
    </source>
</reference>
<evidence type="ECO:0000313" key="4">
    <source>
        <dbReference type="Proteomes" id="UP000309819"/>
    </source>
</evidence>